<dbReference type="GO" id="GO:0005524">
    <property type="term" value="F:ATP binding"/>
    <property type="evidence" value="ECO:0007669"/>
    <property type="project" value="InterPro"/>
</dbReference>
<evidence type="ECO:0000313" key="4">
    <source>
        <dbReference type="Proteomes" id="UP000256970"/>
    </source>
</evidence>
<feature type="domain" description="Protein kinase" evidence="2">
    <location>
        <begin position="189"/>
        <end position="523"/>
    </location>
</feature>
<reference evidence="3 4" key="1">
    <citation type="submission" date="2016-10" db="EMBL/GenBank/DDBJ databases">
        <authorList>
            <person name="Cai Z."/>
        </authorList>
    </citation>
    <scope>NUCLEOTIDE SEQUENCE [LARGE SCALE GENOMIC DNA]</scope>
</reference>
<dbReference type="InterPro" id="IPR011009">
    <property type="entry name" value="Kinase-like_dom_sf"/>
</dbReference>
<comment type="similarity">
    <text evidence="1">Belongs to the protein kinase superfamily. ADCK protein kinase family.</text>
</comment>
<dbReference type="InterPro" id="IPR050154">
    <property type="entry name" value="UbiB_kinase"/>
</dbReference>
<name>A0A383V4T5_TETOB</name>
<dbReference type="Pfam" id="PF03109">
    <property type="entry name" value="ABC1"/>
    <property type="match status" value="1"/>
</dbReference>
<dbReference type="EMBL" id="FNXT01000083">
    <property type="protein sequence ID" value="SZX60627.1"/>
    <property type="molecule type" value="Genomic_DNA"/>
</dbReference>
<keyword evidence="4" id="KW-1185">Reference proteome</keyword>
<dbReference type="Gene3D" id="1.10.510.10">
    <property type="entry name" value="Transferase(Phosphotransferase) domain 1"/>
    <property type="match status" value="1"/>
</dbReference>
<dbReference type="InterPro" id="IPR000719">
    <property type="entry name" value="Prot_kinase_dom"/>
</dbReference>
<dbReference type="InterPro" id="IPR004147">
    <property type="entry name" value="ABC1_dom"/>
</dbReference>
<protein>
    <recommendedName>
        <fullName evidence="2">Protein kinase domain-containing protein</fullName>
    </recommendedName>
</protein>
<dbReference type="STRING" id="3088.A0A383V4T5"/>
<dbReference type="PANTHER" id="PTHR10566">
    <property type="entry name" value="CHAPERONE-ACTIVITY OF BC1 COMPLEX CABC1 -RELATED"/>
    <property type="match status" value="1"/>
</dbReference>
<dbReference type="SUPFAM" id="SSF56112">
    <property type="entry name" value="Protein kinase-like (PK-like)"/>
    <property type="match status" value="1"/>
</dbReference>
<evidence type="ECO:0000259" key="2">
    <source>
        <dbReference type="PROSITE" id="PS50011"/>
    </source>
</evidence>
<organism evidence="3 4">
    <name type="scientific">Tetradesmus obliquus</name>
    <name type="common">Green alga</name>
    <name type="synonym">Acutodesmus obliquus</name>
    <dbReference type="NCBI Taxonomy" id="3088"/>
    <lineage>
        <taxon>Eukaryota</taxon>
        <taxon>Viridiplantae</taxon>
        <taxon>Chlorophyta</taxon>
        <taxon>core chlorophytes</taxon>
        <taxon>Chlorophyceae</taxon>
        <taxon>CS clade</taxon>
        <taxon>Sphaeropleales</taxon>
        <taxon>Scenedesmaceae</taxon>
        <taxon>Tetradesmus</taxon>
    </lineage>
</organism>
<dbReference type="AlphaFoldDB" id="A0A383V4T5"/>
<dbReference type="CDD" id="cd05121">
    <property type="entry name" value="ABC1_ADCK3-like"/>
    <property type="match status" value="1"/>
</dbReference>
<dbReference type="GO" id="GO:0004672">
    <property type="term" value="F:protein kinase activity"/>
    <property type="evidence" value="ECO:0007669"/>
    <property type="project" value="InterPro"/>
</dbReference>
<proteinExistence type="inferred from homology"/>
<accession>A0A383V4T5</accession>
<dbReference type="PROSITE" id="PS50011">
    <property type="entry name" value="PROTEIN_KINASE_DOM"/>
    <property type="match status" value="1"/>
</dbReference>
<evidence type="ECO:0000256" key="1">
    <source>
        <dbReference type="ARBA" id="ARBA00009670"/>
    </source>
</evidence>
<sequence>MQLRCGQQQQQGLRDVRTRAAASALIRTPLPNNARPLKPRTQQDRRSLEQLESEKQMCNLISKYTPEYVRSRALETPADAFAVMARVAHIVTGLGTYFGCLAFDRLTGTEDNIETVRRRAQQLRETLTELGPSFIKAGQVLANRPDIVREDYMNELCILQDDVPPFPDEEAFAIIQEQLGRPLEAVFSSISEQPVAAASLGQVYKAVLRDSGEEVAVKVQRPGIEPLILRDLYVFRALGSLFNAFSQQRLGCNAELVVDEFGEKLLEELDYMQEARNIEEFGRNFASDPTVKIPWVRRDLCGSKVVVMEWIEGIRCTDIPGIRNSGIDVDEFIRVGVVSGLRQLLEFGLFHGDPHPGNIFCLRDGRIAYVDFGNVAQLSNSNKQVLIDAVVHAVNEDYEEMAGDFIKLGFLSPGTDITPIVPALEKIWRDSKGQQLADFNFRTVTSKFNELVYQYPIRIPERYSLVIRSLLTQEGICMTLEPEFHFLEVAYPYVARRLLTDEDPALRERLIQVLFQGGKFQWARLTNLIQLAREGGSGIAASAAASAAASRSASPINGSSSSTGLVRAPKAGLDLSDTVRDAARLLLLDEKLRRQVLMALTEDNQLHVEEVRQVLSLLQDDVSPGRLATQVVRDLPSIGRQVMLSWADKVLVS</sequence>
<gene>
    <name evidence="3" type="ORF">BQ4739_LOCUS1159</name>
</gene>
<dbReference type="Proteomes" id="UP000256970">
    <property type="component" value="Unassembled WGS sequence"/>
</dbReference>
<evidence type="ECO:0000313" key="3">
    <source>
        <dbReference type="EMBL" id="SZX60627.1"/>
    </source>
</evidence>
<dbReference type="PANTHER" id="PTHR10566:SF53">
    <property type="entry name" value="PROTEIN ACTIVITY OF BC1 COMPLEX KINASE 1, CHLOROPLASTIC"/>
    <property type="match status" value="1"/>
</dbReference>